<feature type="transmembrane region" description="Helical" evidence="8">
    <location>
        <begin position="155"/>
        <end position="174"/>
    </location>
</feature>
<dbReference type="InterPro" id="IPR027469">
    <property type="entry name" value="Cation_efflux_TMD_sf"/>
</dbReference>
<dbReference type="PANTHER" id="PTHR45820">
    <property type="entry name" value="FI23527P1"/>
    <property type="match status" value="1"/>
</dbReference>
<dbReference type="Gene3D" id="1.20.1510.10">
    <property type="entry name" value="Cation efflux protein transmembrane domain"/>
    <property type="match status" value="2"/>
</dbReference>
<evidence type="ECO:0000256" key="8">
    <source>
        <dbReference type="SAM" id="Phobius"/>
    </source>
</evidence>
<accession>A0A8S1CBY3</accession>
<evidence type="ECO:0000313" key="11">
    <source>
        <dbReference type="Proteomes" id="UP000494165"/>
    </source>
</evidence>
<dbReference type="OrthoDB" id="29444at2759"/>
<evidence type="ECO:0000256" key="6">
    <source>
        <dbReference type="ARBA" id="ARBA00023136"/>
    </source>
</evidence>
<proteinExistence type="inferred from homology"/>
<keyword evidence="4" id="KW-0862">Zinc</keyword>
<evidence type="ECO:0000256" key="4">
    <source>
        <dbReference type="ARBA" id="ARBA00022833"/>
    </source>
</evidence>
<dbReference type="GO" id="GO:0005385">
    <property type="term" value="F:zinc ion transmembrane transporter activity"/>
    <property type="evidence" value="ECO:0007669"/>
    <property type="project" value="TreeGrafter"/>
</dbReference>
<name>A0A8S1CBY3_9INSE</name>
<dbReference type="Pfam" id="PF01545">
    <property type="entry name" value="Cation_efflux"/>
    <property type="match status" value="2"/>
</dbReference>
<sequence>MTASESSGNSGQHNELSQLGSKQPVRHPAVMSVKQWFRQLQPLPLYLMMALTILFFIVELVASHVTHALTLLVDSYHTLCNLIALTGCVITIKYGREQAQGVYYAPARTTDSDDSGSEGSMGRGKPSRGCTGKQQGLLNSERRLKNTFGWARMEVLLMLVGSVFLASLCFSIIVEAVQTLCHIGHSDAMHYPMPVMIIGLCGFLLNVICFFTIGGYTFHQGSFLHVNAEGNVVMDRDLTEDNVRVGNRQLSARRPVIREDEVSQIEKCEVPADPGSNVQVKTGRQGAREMLRDVSSCLFVIVCAAIVYKTDPHLAKYIDPALSILSCLFLLALSIPYMKESASILLQTIPGYIDIDSLKNDLVKEFTSIENVHEVHIWCLTPTKVYATAHIVLPNHGEYVQIKEQLMEFFHERGVTQATLQPEFSQAVERSFPDGECYLRCQGKGCENQNCCKQTPSPTDSTEDLPHHHEGHNHSHGKGGKGHGHSHSHASKATAKSKSKKDTRQDASVKEMNGVAESAKSSSLSEVRLDPAEGEGPVSPKQRSRSVCDLEQTRDSFEDYAIKRVKQTSLVDVMHLC</sequence>
<comment type="similarity">
    <text evidence="2">Belongs to the cation diffusion facilitator (CDF) transporter (TC 2.A.4) family. SLC30A subfamily.</text>
</comment>
<dbReference type="Proteomes" id="UP000494165">
    <property type="component" value="Unassembled WGS sequence"/>
</dbReference>
<comment type="caution">
    <text evidence="10">The sequence shown here is derived from an EMBL/GenBank/DDBJ whole genome shotgun (WGS) entry which is preliminary data.</text>
</comment>
<feature type="compositionally biased region" description="Polar residues" evidence="7">
    <location>
        <begin position="1"/>
        <end position="21"/>
    </location>
</feature>
<comment type="subcellular location">
    <subcellularLocation>
        <location evidence="1">Membrane</location>
        <topology evidence="1">Multi-pass membrane protein</topology>
    </subcellularLocation>
</comment>
<dbReference type="GO" id="GO:0006882">
    <property type="term" value="P:intracellular zinc ion homeostasis"/>
    <property type="evidence" value="ECO:0007669"/>
    <property type="project" value="TreeGrafter"/>
</dbReference>
<dbReference type="NCBIfam" id="TIGR01297">
    <property type="entry name" value="CDF"/>
    <property type="match status" value="1"/>
</dbReference>
<feature type="transmembrane region" description="Helical" evidence="8">
    <location>
        <begin position="75"/>
        <end position="94"/>
    </location>
</feature>
<feature type="transmembrane region" description="Helical" evidence="8">
    <location>
        <begin position="320"/>
        <end position="338"/>
    </location>
</feature>
<feature type="compositionally biased region" description="Polar residues" evidence="7">
    <location>
        <begin position="450"/>
        <end position="460"/>
    </location>
</feature>
<feature type="transmembrane region" description="Helical" evidence="8">
    <location>
        <begin position="43"/>
        <end position="63"/>
    </location>
</feature>
<dbReference type="GO" id="GO:0010312">
    <property type="term" value="P:detoxification of zinc ion"/>
    <property type="evidence" value="ECO:0007669"/>
    <property type="project" value="TreeGrafter"/>
</dbReference>
<dbReference type="EMBL" id="CADEPI010000021">
    <property type="protein sequence ID" value="CAB3365607.1"/>
    <property type="molecule type" value="Genomic_DNA"/>
</dbReference>
<evidence type="ECO:0000256" key="7">
    <source>
        <dbReference type="SAM" id="MobiDB-lite"/>
    </source>
</evidence>
<keyword evidence="11" id="KW-1185">Reference proteome</keyword>
<reference evidence="10 11" key="1">
    <citation type="submission" date="2020-04" db="EMBL/GenBank/DDBJ databases">
        <authorList>
            <person name="Alioto T."/>
            <person name="Alioto T."/>
            <person name="Gomez Garrido J."/>
        </authorList>
    </citation>
    <scope>NUCLEOTIDE SEQUENCE [LARGE SCALE GENOMIC DNA]</scope>
</reference>
<gene>
    <name evidence="10" type="ORF">CLODIP_2_CD05480</name>
</gene>
<dbReference type="InterPro" id="IPR058533">
    <property type="entry name" value="Cation_efflux_TM"/>
</dbReference>
<feature type="transmembrane region" description="Helical" evidence="8">
    <location>
        <begin position="290"/>
        <end position="308"/>
    </location>
</feature>
<evidence type="ECO:0000256" key="1">
    <source>
        <dbReference type="ARBA" id="ARBA00004141"/>
    </source>
</evidence>
<keyword evidence="3 8" id="KW-0812">Transmembrane</keyword>
<evidence type="ECO:0000256" key="5">
    <source>
        <dbReference type="ARBA" id="ARBA00022989"/>
    </source>
</evidence>
<protein>
    <recommendedName>
        <fullName evidence="9">Cation efflux protein transmembrane domain-containing protein</fullName>
    </recommendedName>
</protein>
<dbReference type="PANTHER" id="PTHR45820:SF9">
    <property type="entry name" value="FI23527P1"/>
    <property type="match status" value="1"/>
</dbReference>
<evidence type="ECO:0000256" key="3">
    <source>
        <dbReference type="ARBA" id="ARBA00022692"/>
    </source>
</evidence>
<keyword evidence="5 8" id="KW-1133">Transmembrane helix</keyword>
<feature type="transmembrane region" description="Helical" evidence="8">
    <location>
        <begin position="194"/>
        <end position="218"/>
    </location>
</feature>
<feature type="region of interest" description="Disordered" evidence="7">
    <location>
        <begin position="107"/>
        <end position="134"/>
    </location>
</feature>
<evidence type="ECO:0000313" key="10">
    <source>
        <dbReference type="EMBL" id="CAB3365607.1"/>
    </source>
</evidence>
<feature type="compositionally biased region" description="Basic and acidic residues" evidence="7">
    <location>
        <begin position="500"/>
        <end position="509"/>
    </location>
</feature>
<feature type="domain" description="Cation efflux protein transmembrane" evidence="9">
    <location>
        <begin position="46"/>
        <end position="99"/>
    </location>
</feature>
<feature type="region of interest" description="Disordered" evidence="7">
    <location>
        <begin position="450"/>
        <end position="552"/>
    </location>
</feature>
<dbReference type="InterPro" id="IPR002524">
    <property type="entry name" value="Cation_efflux"/>
</dbReference>
<evidence type="ECO:0000259" key="9">
    <source>
        <dbReference type="Pfam" id="PF01545"/>
    </source>
</evidence>
<feature type="domain" description="Cation efflux protein transmembrane" evidence="9">
    <location>
        <begin position="145"/>
        <end position="346"/>
    </location>
</feature>
<organism evidence="10 11">
    <name type="scientific">Cloeon dipterum</name>
    <dbReference type="NCBI Taxonomy" id="197152"/>
    <lineage>
        <taxon>Eukaryota</taxon>
        <taxon>Metazoa</taxon>
        <taxon>Ecdysozoa</taxon>
        <taxon>Arthropoda</taxon>
        <taxon>Hexapoda</taxon>
        <taxon>Insecta</taxon>
        <taxon>Pterygota</taxon>
        <taxon>Palaeoptera</taxon>
        <taxon>Ephemeroptera</taxon>
        <taxon>Pisciforma</taxon>
        <taxon>Baetidae</taxon>
        <taxon>Cloeon</taxon>
    </lineage>
</organism>
<feature type="region of interest" description="Disordered" evidence="7">
    <location>
        <begin position="1"/>
        <end position="23"/>
    </location>
</feature>
<dbReference type="GO" id="GO:0016020">
    <property type="term" value="C:membrane"/>
    <property type="evidence" value="ECO:0007669"/>
    <property type="project" value="UniProtKB-SubCell"/>
</dbReference>
<dbReference type="SUPFAM" id="SSF161111">
    <property type="entry name" value="Cation efflux protein transmembrane domain-like"/>
    <property type="match status" value="2"/>
</dbReference>
<evidence type="ECO:0000256" key="2">
    <source>
        <dbReference type="ARBA" id="ARBA00008873"/>
    </source>
</evidence>
<dbReference type="AlphaFoldDB" id="A0A8S1CBY3"/>
<feature type="compositionally biased region" description="Basic residues" evidence="7">
    <location>
        <begin position="469"/>
        <end position="499"/>
    </location>
</feature>
<keyword evidence="6 8" id="KW-0472">Membrane</keyword>